<evidence type="ECO:0008006" key="3">
    <source>
        <dbReference type="Google" id="ProtNLM"/>
    </source>
</evidence>
<proteinExistence type="predicted"/>
<comment type="caution">
    <text evidence="1">The sequence shown here is derived from an EMBL/GenBank/DDBJ whole genome shotgun (WGS) entry which is preliminary data.</text>
</comment>
<dbReference type="Proteomes" id="UP001500888">
    <property type="component" value="Unassembled WGS sequence"/>
</dbReference>
<sequence length="74" mass="8026">MGYTRNTAISRTVGEISKYGAQRRAQGRPLGRAVLANATSRSVRSGDTFLNHVHICGRAVNVGTRHARCQPFAT</sequence>
<protein>
    <recommendedName>
        <fullName evidence="3">Resolvase/invertase-type recombinase catalytic domain-containing protein</fullName>
    </recommendedName>
</protein>
<evidence type="ECO:0000313" key="1">
    <source>
        <dbReference type="EMBL" id="GAA3811327.1"/>
    </source>
</evidence>
<keyword evidence="2" id="KW-1185">Reference proteome</keyword>
<evidence type="ECO:0000313" key="2">
    <source>
        <dbReference type="Proteomes" id="UP001500888"/>
    </source>
</evidence>
<gene>
    <name evidence="1" type="ORF">GCM10022226_34820</name>
</gene>
<accession>A0ABP7I694</accession>
<reference evidence="2" key="1">
    <citation type="journal article" date="2019" name="Int. J. Syst. Evol. Microbiol.">
        <title>The Global Catalogue of Microorganisms (GCM) 10K type strain sequencing project: providing services to taxonomists for standard genome sequencing and annotation.</title>
        <authorList>
            <consortium name="The Broad Institute Genomics Platform"/>
            <consortium name="The Broad Institute Genome Sequencing Center for Infectious Disease"/>
            <person name="Wu L."/>
            <person name="Ma J."/>
        </authorList>
    </citation>
    <scope>NUCLEOTIDE SEQUENCE [LARGE SCALE GENOMIC DNA]</scope>
    <source>
        <strain evidence="2">JCM 16908</strain>
    </source>
</reference>
<name>A0ABP7I694_9ACTN</name>
<organism evidence="1 2">
    <name type="scientific">Sphaerisporangium flaviroseum</name>
    <dbReference type="NCBI Taxonomy" id="509199"/>
    <lineage>
        <taxon>Bacteria</taxon>
        <taxon>Bacillati</taxon>
        <taxon>Actinomycetota</taxon>
        <taxon>Actinomycetes</taxon>
        <taxon>Streptosporangiales</taxon>
        <taxon>Streptosporangiaceae</taxon>
        <taxon>Sphaerisporangium</taxon>
    </lineage>
</organism>
<dbReference type="EMBL" id="BAAAZR010000008">
    <property type="protein sequence ID" value="GAA3811327.1"/>
    <property type="molecule type" value="Genomic_DNA"/>
</dbReference>